<proteinExistence type="predicted"/>
<evidence type="ECO:0000313" key="1">
    <source>
        <dbReference type="EMBL" id="HFC46634.1"/>
    </source>
</evidence>
<organism evidence="1">
    <name type="scientific">Dissulfuribacter thermophilus</name>
    <dbReference type="NCBI Taxonomy" id="1156395"/>
    <lineage>
        <taxon>Bacteria</taxon>
        <taxon>Pseudomonadati</taxon>
        <taxon>Thermodesulfobacteriota</taxon>
        <taxon>Dissulfuribacteria</taxon>
        <taxon>Dissulfuribacterales</taxon>
        <taxon>Dissulfuribacteraceae</taxon>
        <taxon>Dissulfuribacter</taxon>
    </lineage>
</organism>
<dbReference type="InterPro" id="IPR016195">
    <property type="entry name" value="Pol/histidinol_Pase-like"/>
</dbReference>
<dbReference type="Proteomes" id="UP000885797">
    <property type="component" value="Unassembled WGS sequence"/>
</dbReference>
<gene>
    <name evidence="1" type="ORF">ENJ63_01995</name>
</gene>
<dbReference type="SUPFAM" id="SSF89550">
    <property type="entry name" value="PHP domain-like"/>
    <property type="match status" value="1"/>
</dbReference>
<dbReference type="Pfam" id="PF13263">
    <property type="entry name" value="PHP_C"/>
    <property type="match status" value="1"/>
</dbReference>
<accession>A0A7V2WSH0</accession>
<reference evidence="1" key="1">
    <citation type="journal article" date="2020" name="mSystems">
        <title>Genome- and Community-Level Interaction Insights into Carbon Utilization and Element Cycling Functions of Hydrothermarchaeota in Hydrothermal Sediment.</title>
        <authorList>
            <person name="Zhou Z."/>
            <person name="Liu Y."/>
            <person name="Xu W."/>
            <person name="Pan J."/>
            <person name="Luo Z.H."/>
            <person name="Li M."/>
        </authorList>
    </citation>
    <scope>NUCLEOTIDE SEQUENCE [LARGE SCALE GENOMIC DNA]</scope>
    <source>
        <strain evidence="1">HyVt-503</strain>
    </source>
</reference>
<dbReference type="Gene3D" id="3.20.20.140">
    <property type="entry name" value="Metal-dependent hydrolases"/>
    <property type="match status" value="1"/>
</dbReference>
<dbReference type="AlphaFoldDB" id="A0A7V2WSH0"/>
<evidence type="ECO:0008006" key="2">
    <source>
        <dbReference type="Google" id="ProtNLM"/>
    </source>
</evidence>
<dbReference type="EMBL" id="DRND01000168">
    <property type="protein sequence ID" value="HFC46634.1"/>
    <property type="molecule type" value="Genomic_DNA"/>
</dbReference>
<name>A0A7V2WSH0_9BACT</name>
<protein>
    <recommendedName>
        <fullName evidence="2">PHP domain-containing protein</fullName>
    </recommendedName>
</protein>
<feature type="non-terminal residue" evidence="1">
    <location>
        <position position="1"/>
    </location>
</feature>
<sequence>ALTRLPRYGTALVGGSDAHNIEELGRVKTELPIKVLSRRDFIEAIRYLEDTNFPVKIYS</sequence>
<comment type="caution">
    <text evidence="1">The sequence shown here is derived from an EMBL/GenBank/DDBJ whole genome shotgun (WGS) entry which is preliminary data.</text>
</comment>